<keyword evidence="4 5" id="KW-0975">Bacterial flagellum</keyword>
<evidence type="ECO:0000313" key="9">
    <source>
        <dbReference type="Proteomes" id="UP001649381"/>
    </source>
</evidence>
<evidence type="ECO:0000256" key="5">
    <source>
        <dbReference type="RuleBase" id="RU362066"/>
    </source>
</evidence>
<evidence type="ECO:0000259" key="7">
    <source>
        <dbReference type="Pfam" id="PF07195"/>
    </source>
</evidence>
<evidence type="ECO:0000259" key="6">
    <source>
        <dbReference type="Pfam" id="PF02465"/>
    </source>
</evidence>
<keyword evidence="9" id="KW-1185">Reference proteome</keyword>
<proteinExistence type="inferred from homology"/>
<feature type="domain" description="Flagellar hook-associated protein 2 N-terminal" evidence="6">
    <location>
        <begin position="8"/>
        <end position="105"/>
    </location>
</feature>
<accession>A0ABS9H456</accession>
<dbReference type="InterPro" id="IPR040026">
    <property type="entry name" value="FliD"/>
</dbReference>
<organism evidence="8 9">
    <name type="scientific">Pseudalkalibacillus berkeleyi</name>
    <dbReference type="NCBI Taxonomy" id="1069813"/>
    <lineage>
        <taxon>Bacteria</taxon>
        <taxon>Bacillati</taxon>
        <taxon>Bacillota</taxon>
        <taxon>Bacilli</taxon>
        <taxon>Bacillales</taxon>
        <taxon>Fictibacillaceae</taxon>
        <taxon>Pseudalkalibacillus</taxon>
    </lineage>
</organism>
<evidence type="ECO:0000256" key="4">
    <source>
        <dbReference type="ARBA" id="ARBA00023143"/>
    </source>
</evidence>
<dbReference type="InterPro" id="IPR003481">
    <property type="entry name" value="FliD_N"/>
</dbReference>
<comment type="subcellular location">
    <subcellularLocation>
        <location evidence="5">Secreted</location>
    </subcellularLocation>
    <subcellularLocation>
        <location evidence="5">Bacterial flagellum</location>
    </subcellularLocation>
</comment>
<comment type="subunit">
    <text evidence="2 5">Homopentamer.</text>
</comment>
<evidence type="ECO:0000256" key="3">
    <source>
        <dbReference type="ARBA" id="ARBA00023054"/>
    </source>
</evidence>
<keyword evidence="5" id="KW-0964">Secreted</keyword>
<name>A0ABS9H456_9BACL</name>
<evidence type="ECO:0000313" key="8">
    <source>
        <dbReference type="EMBL" id="MCF6138750.1"/>
    </source>
</evidence>
<sequence length="517" mass="57286">MRIGGLASGMDIDQLVSDLMKSERIPLDKMNQDKQLLEWKRDDYREMNKLLKDFDKHIFDGVFRQSTYLSKSVTSSDQASVSAKAGNSAVATNTSIKVNQLAKAAMYSSEATVTDKNGAVVGGDTNLQDVTFTVGGADKTFASPFTLSLSVMKPGESAASDITLDIDPSTDSINDVMSKINSHTSLGVSAFYDEATNKVVLTMKNTGNGAQLNMKDDTTRDFFQALGFSNATTGSDLTGKTVGKDASFEYNGFATTRKTNDFTINDVTYSLKQVTTSDVNISVSQNTDSILDKIVKFVDKYNETIEKINGEVKEDRYRDFPPLTAKQKEDLSEREVELWEEKARSGMLRNDSILNSGLNNMRSNLYSQVTGANVSTKYDQLSEIGIKTSSNYLDRGKLIITEDKLRAAIQDDPDAIYQMFMSNGATTSEKGIARRLRDSIDETIDKIESKAGNSLKTNAQFTMGRDLTDLDSRITDFERRLTGIEDRYWSQFTAMEKAISRMNQQSMFLMNQFGGGQ</sequence>
<dbReference type="Proteomes" id="UP001649381">
    <property type="component" value="Unassembled WGS sequence"/>
</dbReference>
<dbReference type="PANTHER" id="PTHR30288">
    <property type="entry name" value="FLAGELLAR CAP/ASSEMBLY PROTEIN FLID"/>
    <property type="match status" value="1"/>
</dbReference>
<keyword evidence="3" id="KW-0175">Coiled coil</keyword>
<comment type="caution">
    <text evidence="8">The sequence shown here is derived from an EMBL/GenBank/DDBJ whole genome shotgun (WGS) entry which is preliminary data.</text>
</comment>
<dbReference type="Pfam" id="PF07195">
    <property type="entry name" value="FliD_C"/>
    <property type="match status" value="1"/>
</dbReference>
<keyword evidence="8" id="KW-0966">Cell projection</keyword>
<gene>
    <name evidence="8" type="ORF">L2716_13520</name>
</gene>
<comment type="similarity">
    <text evidence="1 5">Belongs to the FliD family.</text>
</comment>
<keyword evidence="8" id="KW-0282">Flagellum</keyword>
<dbReference type="PANTHER" id="PTHR30288:SF0">
    <property type="entry name" value="FLAGELLAR HOOK-ASSOCIATED PROTEIN 2"/>
    <property type="match status" value="1"/>
</dbReference>
<dbReference type="RefSeq" id="WP_236337880.1">
    <property type="nucleotide sequence ID" value="NZ_JAKIJS010000001.1"/>
</dbReference>
<comment type="function">
    <text evidence="5">Required for morphogenesis and for the elongation of the flagellar filament by facilitating polymerization of the flagellin monomers at the tip of growing filament. Forms a capping structure, which prevents flagellin subunits (transported through the central channel of the flagellum) from leaking out without polymerization at the distal end.</text>
</comment>
<protein>
    <recommendedName>
        <fullName evidence="5">Flagellar hook-associated protein 2</fullName>
        <shortName evidence="5">HAP2</shortName>
    </recommendedName>
    <alternativeName>
        <fullName evidence="5">Flagellar cap protein</fullName>
    </alternativeName>
</protein>
<evidence type="ECO:0000256" key="2">
    <source>
        <dbReference type="ARBA" id="ARBA00011255"/>
    </source>
</evidence>
<keyword evidence="8" id="KW-0969">Cilium</keyword>
<dbReference type="Pfam" id="PF02465">
    <property type="entry name" value="FliD_N"/>
    <property type="match status" value="1"/>
</dbReference>
<dbReference type="InterPro" id="IPR010809">
    <property type="entry name" value="FliD_C"/>
</dbReference>
<evidence type="ECO:0000256" key="1">
    <source>
        <dbReference type="ARBA" id="ARBA00009764"/>
    </source>
</evidence>
<dbReference type="NCBIfam" id="NF005833">
    <property type="entry name" value="PRK07737.1"/>
    <property type="match status" value="1"/>
</dbReference>
<reference evidence="8 9" key="1">
    <citation type="submission" date="2022-01" db="EMBL/GenBank/DDBJ databases">
        <title>Alkalihalobacillus sp. EGI L200015, a novel bacterium isolated from a salt lake sediment.</title>
        <authorList>
            <person name="Gao L."/>
            <person name="Fang B.-Z."/>
            <person name="Li W.-J."/>
        </authorList>
    </citation>
    <scope>NUCLEOTIDE SEQUENCE [LARGE SCALE GENOMIC DNA]</scope>
    <source>
        <strain evidence="8 9">KCTC 12718</strain>
    </source>
</reference>
<feature type="domain" description="Flagellar hook-associated protein 2 C-terminal" evidence="7">
    <location>
        <begin position="243"/>
        <end position="504"/>
    </location>
</feature>
<dbReference type="EMBL" id="JAKIJS010000001">
    <property type="protein sequence ID" value="MCF6138750.1"/>
    <property type="molecule type" value="Genomic_DNA"/>
</dbReference>